<organism evidence="1 2">
    <name type="scientific">Trifolium medium</name>
    <dbReference type="NCBI Taxonomy" id="97028"/>
    <lineage>
        <taxon>Eukaryota</taxon>
        <taxon>Viridiplantae</taxon>
        <taxon>Streptophyta</taxon>
        <taxon>Embryophyta</taxon>
        <taxon>Tracheophyta</taxon>
        <taxon>Spermatophyta</taxon>
        <taxon>Magnoliopsida</taxon>
        <taxon>eudicotyledons</taxon>
        <taxon>Gunneridae</taxon>
        <taxon>Pentapetalae</taxon>
        <taxon>rosids</taxon>
        <taxon>fabids</taxon>
        <taxon>Fabales</taxon>
        <taxon>Fabaceae</taxon>
        <taxon>Papilionoideae</taxon>
        <taxon>50 kb inversion clade</taxon>
        <taxon>NPAAA clade</taxon>
        <taxon>Hologalegina</taxon>
        <taxon>IRL clade</taxon>
        <taxon>Trifolieae</taxon>
        <taxon>Trifolium</taxon>
    </lineage>
</organism>
<dbReference type="PANTHER" id="PTHR33116:SF78">
    <property type="entry name" value="OS12G0587133 PROTEIN"/>
    <property type="match status" value="1"/>
</dbReference>
<evidence type="ECO:0000313" key="1">
    <source>
        <dbReference type="EMBL" id="MCI15852.1"/>
    </source>
</evidence>
<name>A0A392PW12_9FABA</name>
<keyword evidence="2" id="KW-1185">Reference proteome</keyword>
<protein>
    <submittedName>
        <fullName evidence="1">RNA-directed DNA polymerase (Reverse transcriptase)</fullName>
    </submittedName>
</protein>
<feature type="non-terminal residue" evidence="1">
    <location>
        <position position="196"/>
    </location>
</feature>
<dbReference type="PANTHER" id="PTHR33116">
    <property type="entry name" value="REVERSE TRANSCRIPTASE ZINC-BINDING DOMAIN-CONTAINING PROTEIN-RELATED-RELATED"/>
    <property type="match status" value="1"/>
</dbReference>
<keyword evidence="1" id="KW-0548">Nucleotidyltransferase</keyword>
<accession>A0A392PW12</accession>
<evidence type="ECO:0000313" key="2">
    <source>
        <dbReference type="Proteomes" id="UP000265520"/>
    </source>
</evidence>
<dbReference type="AlphaFoldDB" id="A0A392PW12"/>
<comment type="caution">
    <text evidence="1">The sequence shown here is derived from an EMBL/GenBank/DDBJ whole genome shotgun (WGS) entry which is preliminary data.</text>
</comment>
<reference evidence="1 2" key="1">
    <citation type="journal article" date="2018" name="Front. Plant Sci.">
        <title>Red Clover (Trifolium pratense) and Zigzag Clover (T. medium) - A Picture of Genomic Similarities and Differences.</title>
        <authorList>
            <person name="Dluhosova J."/>
            <person name="Istvanek J."/>
            <person name="Nedelnik J."/>
            <person name="Repkova J."/>
        </authorList>
    </citation>
    <scope>NUCLEOTIDE SEQUENCE [LARGE SCALE GENOMIC DNA]</scope>
    <source>
        <strain evidence="2">cv. 10/8</strain>
        <tissue evidence="1">Leaf</tissue>
    </source>
</reference>
<sequence length="196" mass="22060">MRKAVECNLFKGFTIRSDGPTISHVQYADDMLCIGEPSVENLWTLKAILRGFELASGLKVNFWKSCLVGVNVSDEFMEMACTFLNCKKGGLPFKYIGLPVGANPRRLSTWAPLLDSLRKKLNSWGHKHISLGGRLVLINSVLNSIPIFHLSFLKMPVQVLKKVIRIQREFLWGGVNGGKKLTWIKWSVVCQEKKNG</sequence>
<dbReference type="Proteomes" id="UP000265520">
    <property type="component" value="Unassembled WGS sequence"/>
</dbReference>
<dbReference type="GO" id="GO:0003964">
    <property type="term" value="F:RNA-directed DNA polymerase activity"/>
    <property type="evidence" value="ECO:0007669"/>
    <property type="project" value="UniProtKB-KW"/>
</dbReference>
<keyword evidence="1" id="KW-0695">RNA-directed DNA polymerase</keyword>
<proteinExistence type="predicted"/>
<keyword evidence="1" id="KW-0808">Transferase</keyword>
<dbReference type="EMBL" id="LXQA010098255">
    <property type="protein sequence ID" value="MCI15852.1"/>
    <property type="molecule type" value="Genomic_DNA"/>
</dbReference>